<reference evidence="9" key="2">
    <citation type="journal article" date="2022" name="Hortic Res">
        <title>The genome of Dioscorea zingiberensis sheds light on the biosynthesis, origin and evolution of the medicinally important diosgenin saponins.</title>
        <authorList>
            <person name="Li Y."/>
            <person name="Tan C."/>
            <person name="Li Z."/>
            <person name="Guo J."/>
            <person name="Li S."/>
            <person name="Chen X."/>
            <person name="Wang C."/>
            <person name="Dai X."/>
            <person name="Yang H."/>
            <person name="Song W."/>
            <person name="Hou L."/>
            <person name="Xu J."/>
            <person name="Tong Z."/>
            <person name="Xu A."/>
            <person name="Yuan X."/>
            <person name="Wang W."/>
            <person name="Yang Q."/>
            <person name="Chen L."/>
            <person name="Sun Z."/>
            <person name="Wang K."/>
            <person name="Pan B."/>
            <person name="Chen J."/>
            <person name="Bao Y."/>
            <person name="Liu F."/>
            <person name="Qi X."/>
            <person name="Gang D.R."/>
            <person name="Wen J."/>
            <person name="Li J."/>
        </authorList>
    </citation>
    <scope>NUCLEOTIDE SEQUENCE</scope>
    <source>
        <strain evidence="9">Dzin_1.0</strain>
    </source>
</reference>
<dbReference type="Pfam" id="PF12143">
    <property type="entry name" value="PPO1_KFDV"/>
    <property type="match status" value="1"/>
</dbReference>
<dbReference type="InterPro" id="IPR050316">
    <property type="entry name" value="Tyrosinase/Hemocyanin"/>
</dbReference>
<dbReference type="InterPro" id="IPR022739">
    <property type="entry name" value="Polyphenol_oxidase_cen"/>
</dbReference>
<evidence type="ECO:0000256" key="2">
    <source>
        <dbReference type="ARBA" id="ARBA00009928"/>
    </source>
</evidence>
<evidence type="ECO:0000256" key="3">
    <source>
        <dbReference type="ARBA" id="ARBA00022723"/>
    </source>
</evidence>
<proteinExistence type="inferred from homology"/>
<dbReference type="Pfam" id="PF00264">
    <property type="entry name" value="Tyrosinase"/>
    <property type="match status" value="1"/>
</dbReference>
<comment type="caution">
    <text evidence="9">The sequence shown here is derived from an EMBL/GenBank/DDBJ whole genome shotgun (WGS) entry which is preliminary data.</text>
</comment>
<dbReference type="InterPro" id="IPR022740">
    <property type="entry name" value="Polyphenol_oxidase_C"/>
</dbReference>
<feature type="domain" description="Tyrosinase copper-binding" evidence="8">
    <location>
        <begin position="206"/>
        <end position="223"/>
    </location>
</feature>
<sequence length="606" mass="68774">MTLSQSLGFLNTTVSACPLRDRFSIKRTSGPSSIPGVVHQRITTTQVLCQLNNGGQDEKSSSGLIMDRRDMLVALGGFYRATGGMPALADPFQPPDLEGKSSCHRASAELIPPDSDLLKCCPPYQGTHVKPTDYKFPKTPLRVRRPAHLAALDPEYVEKYKKGIRKMKELPEDDPWNFYQQAKIHCAYCNSAYDQKDHNDVPLQVHFSWIFLPWHRYYLHFYERILGKLIGDESFALPYWNFDNKEGMTMPSIFTYDKESPLYNQNRDLAHYPPHLVDYKYGYDDGDRGVERDDELVKENLEYLRKTFKEGEPLPELFMGDPVRAGEEASMTTSMGQLETIHNSVHFWVGPKEEPHTDMGSFATAARDCMFFSLHANVDRLWELYRSRRGYRVEFNDRDWLDSTFVFYDEDRQVVRVRVEDCLNLSKLCTTYEVSPSPWLGAVPKKKTTVSATKAKSGSSVGVKEFGSAPKELDNTLRVLVSRPKTNRSKTDKDEKSEVLVINDIQVTDRKEARFDVYVCVPDDDGKVGIDKGDFVGSFVTLAESSGKPSKKKEKKTKLKLGITYALEDLQAENEEKIVVTLVPRFGKVTVGGISIDLIETDVNSV</sequence>
<dbReference type="EMBL" id="JAGGNH010000003">
    <property type="protein sequence ID" value="KAJ0978888.1"/>
    <property type="molecule type" value="Genomic_DNA"/>
</dbReference>
<organism evidence="9 10">
    <name type="scientific">Dioscorea zingiberensis</name>
    <dbReference type="NCBI Taxonomy" id="325984"/>
    <lineage>
        <taxon>Eukaryota</taxon>
        <taxon>Viridiplantae</taxon>
        <taxon>Streptophyta</taxon>
        <taxon>Embryophyta</taxon>
        <taxon>Tracheophyta</taxon>
        <taxon>Spermatophyta</taxon>
        <taxon>Magnoliopsida</taxon>
        <taxon>Liliopsida</taxon>
        <taxon>Dioscoreales</taxon>
        <taxon>Dioscoreaceae</taxon>
        <taxon>Dioscorea</taxon>
    </lineage>
</organism>
<evidence type="ECO:0000313" key="10">
    <source>
        <dbReference type="Proteomes" id="UP001085076"/>
    </source>
</evidence>
<evidence type="ECO:0000259" key="8">
    <source>
        <dbReference type="PROSITE" id="PS00497"/>
    </source>
</evidence>
<dbReference type="PANTHER" id="PTHR11474:SF76">
    <property type="entry name" value="SHKT DOMAIN-CONTAINING PROTEIN"/>
    <property type="match status" value="1"/>
</dbReference>
<evidence type="ECO:0000256" key="4">
    <source>
        <dbReference type="ARBA" id="ARBA00022784"/>
    </source>
</evidence>
<dbReference type="InterPro" id="IPR002227">
    <property type="entry name" value="Tyrosinase_Cu-bd"/>
</dbReference>
<evidence type="ECO:0000313" key="9">
    <source>
        <dbReference type="EMBL" id="KAJ0978888.1"/>
    </source>
</evidence>
<dbReference type="GO" id="GO:0046872">
    <property type="term" value="F:metal ion binding"/>
    <property type="evidence" value="ECO:0007669"/>
    <property type="project" value="UniProtKB-KW"/>
</dbReference>
<keyword evidence="5" id="KW-0560">Oxidoreductase</keyword>
<comment type="similarity">
    <text evidence="2">Belongs to the tyrosinase family.</text>
</comment>
<protein>
    <recommendedName>
        <fullName evidence="8">Tyrosinase copper-binding domain-containing protein</fullName>
    </recommendedName>
</protein>
<keyword evidence="10" id="KW-1185">Reference proteome</keyword>
<dbReference type="Pfam" id="PF12142">
    <property type="entry name" value="PPO1_DWL"/>
    <property type="match status" value="1"/>
</dbReference>
<dbReference type="GO" id="GO:0004097">
    <property type="term" value="F:catechol oxidase activity"/>
    <property type="evidence" value="ECO:0007669"/>
    <property type="project" value="InterPro"/>
</dbReference>
<dbReference type="Gene3D" id="1.10.1280.10">
    <property type="entry name" value="Di-copper center containing domain from catechol oxidase"/>
    <property type="match status" value="1"/>
</dbReference>
<evidence type="ECO:0000256" key="7">
    <source>
        <dbReference type="ARBA" id="ARBA00023157"/>
    </source>
</evidence>
<comment type="cofactor">
    <cofactor evidence="1">
        <name>Cu(2+)</name>
        <dbReference type="ChEBI" id="CHEBI:29036"/>
    </cofactor>
</comment>
<dbReference type="AlphaFoldDB" id="A0A9D5HJP8"/>
<keyword evidence="6" id="KW-0186">Copper</keyword>
<gene>
    <name evidence="9" type="ORF">J5N97_014362</name>
</gene>
<name>A0A9D5HJP8_9LILI</name>
<dbReference type="OrthoDB" id="6132182at2759"/>
<dbReference type="InterPro" id="IPR008922">
    <property type="entry name" value="Di-copper_centre_dom_sf"/>
</dbReference>
<accession>A0A9D5HJP8</accession>
<dbReference type="Proteomes" id="UP001085076">
    <property type="component" value="Miscellaneous, Linkage group lg03"/>
</dbReference>
<keyword evidence="3" id="KW-0479">Metal-binding</keyword>
<dbReference type="SUPFAM" id="SSF48056">
    <property type="entry name" value="Di-copper centre-containing domain"/>
    <property type="match status" value="1"/>
</dbReference>
<reference evidence="9" key="1">
    <citation type="submission" date="2021-03" db="EMBL/GenBank/DDBJ databases">
        <authorList>
            <person name="Li Z."/>
            <person name="Yang C."/>
        </authorList>
    </citation>
    <scope>NUCLEOTIDE SEQUENCE</scope>
    <source>
        <strain evidence="9">Dzin_1.0</strain>
        <tissue evidence="9">Leaf</tissue>
    </source>
</reference>
<keyword evidence="7" id="KW-1015">Disulfide bond</keyword>
<evidence type="ECO:0000256" key="1">
    <source>
        <dbReference type="ARBA" id="ARBA00001973"/>
    </source>
</evidence>
<evidence type="ECO:0000256" key="6">
    <source>
        <dbReference type="ARBA" id="ARBA00023008"/>
    </source>
</evidence>
<dbReference type="PANTHER" id="PTHR11474">
    <property type="entry name" value="TYROSINASE FAMILY MEMBER"/>
    <property type="match status" value="1"/>
</dbReference>
<keyword evidence="4" id="KW-0883">Thioether bond</keyword>
<dbReference type="PRINTS" id="PR00092">
    <property type="entry name" value="TYROSINASE"/>
</dbReference>
<evidence type="ECO:0000256" key="5">
    <source>
        <dbReference type="ARBA" id="ARBA00023002"/>
    </source>
</evidence>
<dbReference type="PROSITE" id="PS00497">
    <property type="entry name" value="TYROSINASE_1"/>
    <property type="match status" value="1"/>
</dbReference>